<evidence type="ECO:0000256" key="1">
    <source>
        <dbReference type="ARBA" id="ARBA00022729"/>
    </source>
</evidence>
<evidence type="ECO:0000256" key="2">
    <source>
        <dbReference type="ARBA" id="ARBA00022734"/>
    </source>
</evidence>
<sequence length="196" mass="21491">MLLFLTLTLLFVFACSAQELHGPGFGSYFYIKGEEQGEIQGIRVFVGILGLIKGIQLRFGTRWSQRYGAPGGRAREFLLEEGERITAVDGSAHACIWHLRWTTSRGRQASFGRAIGKRFSARAPSAAQQLLTANGQHWFFCLSGIGFKWGLAPQKLSSQAPTTASPERTTGLGEVSGSGSIFSLGFPFRMPWQGRT</sequence>
<dbReference type="InterPro" id="IPR036404">
    <property type="entry name" value="Jacalin-like_lectin_dom_sf"/>
</dbReference>
<evidence type="ECO:0000313" key="6">
    <source>
        <dbReference type="RefSeq" id="XP_004628154.1"/>
    </source>
</evidence>
<dbReference type="OrthoDB" id="9606821at2759"/>
<dbReference type="GO" id="GO:0030246">
    <property type="term" value="F:carbohydrate binding"/>
    <property type="evidence" value="ECO:0007669"/>
    <property type="project" value="UniProtKB-KW"/>
</dbReference>
<dbReference type="Pfam" id="PF01419">
    <property type="entry name" value="Jacalin"/>
    <property type="match status" value="1"/>
</dbReference>
<evidence type="ECO:0000313" key="5">
    <source>
        <dbReference type="Proteomes" id="UP000515203"/>
    </source>
</evidence>
<keyword evidence="2" id="KW-0430">Lectin</keyword>
<dbReference type="Proteomes" id="UP000515203">
    <property type="component" value="Unplaced"/>
</dbReference>
<reference evidence="6" key="1">
    <citation type="submission" date="2025-08" db="UniProtKB">
        <authorList>
            <consortium name="RefSeq"/>
        </authorList>
    </citation>
    <scope>IDENTIFICATION</scope>
</reference>
<dbReference type="InterPro" id="IPR052321">
    <property type="entry name" value="PolyBind_ProtTraffic"/>
</dbReference>
<dbReference type="RefSeq" id="XP_004628154.1">
    <property type="nucleotide sequence ID" value="XM_004628097.1"/>
</dbReference>
<dbReference type="FunCoup" id="A0A6P3F175">
    <property type="interactions" value="106"/>
</dbReference>
<dbReference type="InterPro" id="IPR001229">
    <property type="entry name" value="Jacalin-like_lectin_dom"/>
</dbReference>
<feature type="chain" id="PRO_5028085104" evidence="3">
    <location>
        <begin position="18"/>
        <end position="196"/>
    </location>
</feature>
<dbReference type="GeneID" id="101591863"/>
<dbReference type="SUPFAM" id="SSF51101">
    <property type="entry name" value="Mannose-binding lectins"/>
    <property type="match status" value="1"/>
</dbReference>
<protein>
    <submittedName>
        <fullName evidence="6">Prostatic spermine-binding protein-like</fullName>
    </submittedName>
</protein>
<dbReference type="GO" id="GO:0005615">
    <property type="term" value="C:extracellular space"/>
    <property type="evidence" value="ECO:0007669"/>
    <property type="project" value="TreeGrafter"/>
</dbReference>
<proteinExistence type="predicted"/>
<dbReference type="PROSITE" id="PS51752">
    <property type="entry name" value="JACALIN_LECTIN"/>
    <property type="match status" value="1"/>
</dbReference>
<name>A0A6P3F175_OCTDE</name>
<accession>A0A6P3F175</accession>
<dbReference type="SMART" id="SM00915">
    <property type="entry name" value="Jacalin"/>
    <property type="match status" value="1"/>
</dbReference>
<keyword evidence="1 3" id="KW-0732">Signal</keyword>
<feature type="signal peptide" evidence="3">
    <location>
        <begin position="1"/>
        <end position="17"/>
    </location>
</feature>
<dbReference type="PANTHER" id="PTHR33589">
    <property type="entry name" value="OS11G0524900 PROTEIN"/>
    <property type="match status" value="1"/>
</dbReference>
<evidence type="ECO:0000256" key="3">
    <source>
        <dbReference type="SAM" id="SignalP"/>
    </source>
</evidence>
<evidence type="ECO:0000259" key="4">
    <source>
        <dbReference type="PROSITE" id="PS51752"/>
    </source>
</evidence>
<dbReference type="PANTHER" id="PTHR33589:SF1">
    <property type="entry name" value="ZYMOGEN GRANULE PROTEIN 16 HOMOLOG B"/>
    <property type="match status" value="1"/>
</dbReference>
<dbReference type="InParanoid" id="A0A6P3F175"/>
<dbReference type="AlphaFoldDB" id="A0A6P3F175"/>
<dbReference type="Gene3D" id="2.100.10.30">
    <property type="entry name" value="Jacalin-like lectin domain"/>
    <property type="match status" value="1"/>
</dbReference>
<feature type="domain" description="Jacalin-type lectin" evidence="4">
    <location>
        <begin position="15"/>
        <end position="151"/>
    </location>
</feature>
<gene>
    <name evidence="6" type="primary">LOC101591863</name>
</gene>
<keyword evidence="5" id="KW-1185">Reference proteome</keyword>
<organism evidence="5 6">
    <name type="scientific">Octodon degus</name>
    <name type="common">Degu</name>
    <name type="synonym">Sciurus degus</name>
    <dbReference type="NCBI Taxonomy" id="10160"/>
    <lineage>
        <taxon>Eukaryota</taxon>
        <taxon>Metazoa</taxon>
        <taxon>Chordata</taxon>
        <taxon>Craniata</taxon>
        <taxon>Vertebrata</taxon>
        <taxon>Euteleostomi</taxon>
        <taxon>Mammalia</taxon>
        <taxon>Eutheria</taxon>
        <taxon>Euarchontoglires</taxon>
        <taxon>Glires</taxon>
        <taxon>Rodentia</taxon>
        <taxon>Hystricomorpha</taxon>
        <taxon>Octodontidae</taxon>
        <taxon>Octodon</taxon>
    </lineage>
</organism>